<dbReference type="Proteomes" id="UP000199544">
    <property type="component" value="Unassembled WGS sequence"/>
</dbReference>
<evidence type="ECO:0000313" key="2">
    <source>
        <dbReference type="EMBL" id="SDM71740.1"/>
    </source>
</evidence>
<proteinExistence type="predicted"/>
<accession>A0A1G9VI03</accession>
<feature type="region of interest" description="Disordered" evidence="1">
    <location>
        <begin position="22"/>
        <end position="72"/>
    </location>
</feature>
<evidence type="ECO:0000313" key="3">
    <source>
        <dbReference type="Proteomes" id="UP000199544"/>
    </source>
</evidence>
<protein>
    <submittedName>
        <fullName evidence="2">Uncharacterized protein</fullName>
    </submittedName>
</protein>
<dbReference type="EMBL" id="FNHW01000001">
    <property type="protein sequence ID" value="SDM71740.1"/>
    <property type="molecule type" value="Genomic_DNA"/>
</dbReference>
<name>A0A1G9VI03_9BACL</name>
<evidence type="ECO:0000256" key="1">
    <source>
        <dbReference type="SAM" id="MobiDB-lite"/>
    </source>
</evidence>
<dbReference type="AlphaFoldDB" id="A0A1G9VI03"/>
<feature type="compositionally biased region" description="Polar residues" evidence="1">
    <location>
        <begin position="22"/>
        <end position="35"/>
    </location>
</feature>
<dbReference type="RefSeq" id="WP_139168377.1">
    <property type="nucleotide sequence ID" value="NZ_FNHW01000001.1"/>
</dbReference>
<organism evidence="2 3">
    <name type="scientific">Fictibacillus solisalsi</name>
    <dbReference type="NCBI Taxonomy" id="459525"/>
    <lineage>
        <taxon>Bacteria</taxon>
        <taxon>Bacillati</taxon>
        <taxon>Bacillota</taxon>
        <taxon>Bacilli</taxon>
        <taxon>Bacillales</taxon>
        <taxon>Fictibacillaceae</taxon>
        <taxon>Fictibacillus</taxon>
    </lineage>
</organism>
<gene>
    <name evidence="2" type="ORF">SAMN04488137_1597</name>
</gene>
<dbReference type="PROSITE" id="PS51257">
    <property type="entry name" value="PROKAR_LIPOPROTEIN"/>
    <property type="match status" value="1"/>
</dbReference>
<sequence>MKKLLVVWVVILGLVLSGCSKVTSKSTENSPQNSEQNKKTTETELPSSEQKTKPTEKTPLSKSSSSSKVTQASENITGVWMAKGKQDGVTSSWSFNNGQLTVNYVYHFSYVIAKNKGGYIVVTIRNSKGKNQHALLLKRMAVILKV</sequence>
<reference evidence="3" key="1">
    <citation type="submission" date="2016-10" db="EMBL/GenBank/DDBJ databases">
        <authorList>
            <person name="Varghese N."/>
            <person name="Submissions S."/>
        </authorList>
    </citation>
    <scope>NUCLEOTIDE SEQUENCE [LARGE SCALE GENOMIC DNA]</scope>
    <source>
        <strain evidence="3">CGMCC 1.6854</strain>
    </source>
</reference>
<dbReference type="OrthoDB" id="2170047at2"/>
<feature type="compositionally biased region" description="Low complexity" evidence="1">
    <location>
        <begin position="57"/>
        <end position="68"/>
    </location>
</feature>
<keyword evidence="3" id="KW-1185">Reference proteome</keyword>